<dbReference type="InterPro" id="IPR006095">
    <property type="entry name" value="Glu/Leu/Phe/Val/Trp_DH"/>
</dbReference>
<feature type="site" description="Important for catalysis" evidence="6">
    <location>
        <position position="152"/>
    </location>
</feature>
<feature type="binding site" evidence="5">
    <location>
        <position position="100"/>
    </location>
    <ligand>
        <name>substrate</name>
    </ligand>
</feature>
<dbReference type="GO" id="GO:0000166">
    <property type="term" value="F:nucleotide binding"/>
    <property type="evidence" value="ECO:0007669"/>
    <property type="project" value="UniProtKB-KW"/>
</dbReference>
<comment type="similarity">
    <text evidence="1 3 7">Belongs to the Glu/Leu/Phe/Val dehydrogenases family.</text>
</comment>
<dbReference type="PANTHER" id="PTHR11606">
    <property type="entry name" value="GLUTAMATE DEHYDROGENASE"/>
    <property type="match status" value="1"/>
</dbReference>
<keyword evidence="2 3" id="KW-0560">Oxidoreductase</keyword>
<feature type="binding site" evidence="5">
    <location>
        <position position="356"/>
    </location>
    <ligand>
        <name>substrate</name>
    </ligand>
</feature>
<dbReference type="GO" id="GO:0004352">
    <property type="term" value="F:glutamate dehydrogenase (NAD+) activity"/>
    <property type="evidence" value="ECO:0007669"/>
    <property type="project" value="TreeGrafter"/>
</dbReference>
<sequence length="423" mass="44620">MTDTAAPADEPVLARSVRDFLSTAAERLELSAGVHEWFAAADRELHVKVPVVGDDGELRVFDGYRVQHSNVLGPYKGGLRFDDDVSLPETRALAQLMTLKTAAADIPLGGGKGGVACPAKELSPAELEQVARALARGLAPNLGADLDVMAPDMNVDEQTMAWIADELAGSGARPYEPGVVTGKPIPLGGSPGRDAATGRGVVIAYELLRERAELEPKETRVAIQGTGNVGMWAARLFTELGCRVVAMSKSDGTAVNEDGLDPDALAGHLADAGEIEGFGGGDRADADAILEVGCDVFVPAARAGMLDGDAAEGLGWRMVIEGANGPLTPEADRALRDDGALVVPDLLANTGGVVVSYFEWLQNRRRDRWTEETVNARLRETMTAGLGAAVERAERDGGSLREAGYDIAIERVLAAARLRRLLP</sequence>
<dbReference type="InterPro" id="IPR046346">
    <property type="entry name" value="Aminoacid_DH-like_N_sf"/>
</dbReference>
<dbReference type="EMBL" id="CADCVS010000474">
    <property type="protein sequence ID" value="CAA9529008.1"/>
    <property type="molecule type" value="Genomic_DNA"/>
</dbReference>
<evidence type="ECO:0000256" key="7">
    <source>
        <dbReference type="RuleBase" id="RU004417"/>
    </source>
</evidence>
<feature type="binding site" evidence="5">
    <location>
        <position position="76"/>
    </location>
    <ligand>
        <name>substrate</name>
    </ligand>
</feature>
<evidence type="ECO:0000256" key="4">
    <source>
        <dbReference type="PIRSR" id="PIRSR000185-1"/>
    </source>
</evidence>
<dbReference type="InterPro" id="IPR006097">
    <property type="entry name" value="Glu/Leu/Phe/Val/Trp_DH_dimer"/>
</dbReference>
<dbReference type="Gene3D" id="3.40.50.10860">
    <property type="entry name" value="Leucine Dehydrogenase, chain A, domain 1"/>
    <property type="match status" value="1"/>
</dbReference>
<dbReference type="PIRSF" id="PIRSF000185">
    <property type="entry name" value="Glu_DH"/>
    <property type="match status" value="1"/>
</dbReference>
<dbReference type="InterPro" id="IPR036291">
    <property type="entry name" value="NAD(P)-bd_dom_sf"/>
</dbReference>
<proteinExistence type="inferred from homology"/>
<dbReference type="SUPFAM" id="SSF51735">
    <property type="entry name" value="NAD(P)-binding Rossmann-fold domains"/>
    <property type="match status" value="1"/>
</dbReference>
<dbReference type="Gene3D" id="3.40.50.720">
    <property type="entry name" value="NAD(P)-binding Rossmann-like Domain"/>
    <property type="match status" value="1"/>
</dbReference>
<dbReference type="CDD" id="cd01076">
    <property type="entry name" value="NAD_bind_1_Glu_DH"/>
    <property type="match status" value="1"/>
</dbReference>
<protein>
    <recommendedName>
        <fullName evidence="3">Glutamate dehydrogenase</fullName>
    </recommendedName>
</protein>
<evidence type="ECO:0000256" key="2">
    <source>
        <dbReference type="ARBA" id="ARBA00023002"/>
    </source>
</evidence>
<dbReference type="InterPro" id="IPR033922">
    <property type="entry name" value="NAD_bind_Glu_DH"/>
</dbReference>
<dbReference type="GO" id="GO:0006538">
    <property type="term" value="P:L-glutamate catabolic process"/>
    <property type="evidence" value="ECO:0007669"/>
    <property type="project" value="TreeGrafter"/>
</dbReference>
<dbReference type="PRINTS" id="PR00082">
    <property type="entry name" value="GLFDHDRGNASE"/>
</dbReference>
<gene>
    <name evidence="9" type="ORF">AVDCRST_MAG30-3619</name>
</gene>
<reference evidence="9" key="1">
    <citation type="submission" date="2020-02" db="EMBL/GenBank/DDBJ databases">
        <authorList>
            <person name="Meier V. D."/>
        </authorList>
    </citation>
    <scope>NUCLEOTIDE SEQUENCE</scope>
    <source>
        <strain evidence="9">AVDCRST_MAG30</strain>
    </source>
</reference>
<feature type="binding site" evidence="5">
    <location>
        <position position="228"/>
    </location>
    <ligand>
        <name>NAD(+)</name>
        <dbReference type="ChEBI" id="CHEBI:57540"/>
    </ligand>
</feature>
<keyword evidence="5" id="KW-0547">Nucleotide-binding</keyword>
<dbReference type="AlphaFoldDB" id="A0A6J4TQU5"/>
<dbReference type="SUPFAM" id="SSF53223">
    <property type="entry name" value="Aminoacid dehydrogenase-like, N-terminal domain"/>
    <property type="match status" value="1"/>
</dbReference>
<evidence type="ECO:0000259" key="8">
    <source>
        <dbReference type="SMART" id="SM00839"/>
    </source>
</evidence>
<keyword evidence="5" id="KW-0520">NAD</keyword>
<accession>A0A6J4TQU5</accession>
<dbReference type="InterPro" id="IPR014362">
    <property type="entry name" value="Glu_DH"/>
</dbReference>
<organism evidence="9">
    <name type="scientific">uncultured Solirubrobacteraceae bacterium</name>
    <dbReference type="NCBI Taxonomy" id="1162706"/>
    <lineage>
        <taxon>Bacteria</taxon>
        <taxon>Bacillati</taxon>
        <taxon>Actinomycetota</taxon>
        <taxon>Thermoleophilia</taxon>
        <taxon>Solirubrobacterales</taxon>
        <taxon>Solirubrobacteraceae</taxon>
        <taxon>environmental samples</taxon>
    </lineage>
</organism>
<dbReference type="SMART" id="SM00839">
    <property type="entry name" value="ELFV_dehydrog"/>
    <property type="match status" value="1"/>
</dbReference>
<evidence type="ECO:0000256" key="1">
    <source>
        <dbReference type="ARBA" id="ARBA00006382"/>
    </source>
</evidence>
<feature type="active site" description="Proton donor" evidence="4">
    <location>
        <position position="112"/>
    </location>
</feature>
<evidence type="ECO:0000313" key="9">
    <source>
        <dbReference type="EMBL" id="CAA9529008.1"/>
    </source>
</evidence>
<dbReference type="Pfam" id="PF00208">
    <property type="entry name" value="ELFV_dehydrog"/>
    <property type="match status" value="1"/>
</dbReference>
<name>A0A6J4TQU5_9ACTN</name>
<dbReference type="InterPro" id="IPR006096">
    <property type="entry name" value="Glu/Leu/Phe/Val/Trp_DH_C"/>
</dbReference>
<feature type="binding site" evidence="5">
    <location>
        <position position="197"/>
    </location>
    <ligand>
        <name>NAD(+)</name>
        <dbReference type="ChEBI" id="CHEBI:57540"/>
    </ligand>
</feature>
<evidence type="ECO:0000256" key="5">
    <source>
        <dbReference type="PIRSR" id="PIRSR000185-2"/>
    </source>
</evidence>
<feature type="domain" description="Glutamate/phenylalanine/leucine/valine/L-tryptophan dehydrogenase C-terminal" evidence="8">
    <location>
        <begin position="190"/>
        <end position="420"/>
    </location>
</feature>
<dbReference type="Pfam" id="PF02812">
    <property type="entry name" value="ELFV_dehydrog_N"/>
    <property type="match status" value="1"/>
</dbReference>
<evidence type="ECO:0000256" key="6">
    <source>
        <dbReference type="PIRSR" id="PIRSR000185-3"/>
    </source>
</evidence>
<dbReference type="PANTHER" id="PTHR11606:SF13">
    <property type="entry name" value="GLUTAMATE DEHYDROGENASE 1, MITOCHONDRIAL"/>
    <property type="match status" value="1"/>
</dbReference>
<evidence type="ECO:0000256" key="3">
    <source>
        <dbReference type="PIRNR" id="PIRNR000185"/>
    </source>
</evidence>